<dbReference type="VEuPathDB" id="FungiDB:P174DRAFT_430454"/>
<feature type="repeat" description="RCC1" evidence="1">
    <location>
        <begin position="86"/>
        <end position="143"/>
    </location>
</feature>
<evidence type="ECO:0000313" key="4">
    <source>
        <dbReference type="Proteomes" id="UP000234474"/>
    </source>
</evidence>
<keyword evidence="4" id="KW-1185">Reference proteome</keyword>
<dbReference type="RefSeq" id="XP_024684777.1">
    <property type="nucleotide sequence ID" value="XM_024825627.1"/>
</dbReference>
<evidence type="ECO:0000256" key="2">
    <source>
        <dbReference type="SAM" id="MobiDB-lite"/>
    </source>
</evidence>
<dbReference type="PROSITE" id="PS50012">
    <property type="entry name" value="RCC1_3"/>
    <property type="match status" value="1"/>
</dbReference>
<dbReference type="InterPro" id="IPR009091">
    <property type="entry name" value="RCC1/BLIP-II"/>
</dbReference>
<dbReference type="STRING" id="1392255.A0A2I1CEY7"/>
<dbReference type="OrthoDB" id="5370059at2759"/>
<dbReference type="SUPFAM" id="SSF50985">
    <property type="entry name" value="RCC1/BLIP-II"/>
    <property type="match status" value="1"/>
</dbReference>
<dbReference type="InterPro" id="IPR000408">
    <property type="entry name" value="Reg_chr_condens"/>
</dbReference>
<accession>A0A2I1CEY7</accession>
<dbReference type="EMBL" id="MSZS01000003">
    <property type="protein sequence ID" value="PKX96182.1"/>
    <property type="molecule type" value="Genomic_DNA"/>
</dbReference>
<reference evidence="4" key="1">
    <citation type="journal article" date="2018" name="Proc. Natl. Acad. Sci. U.S.A.">
        <title>Linking secondary metabolites to gene clusters through genome sequencing of six diverse Aspergillus species.</title>
        <authorList>
            <person name="Kaerboelling I."/>
            <person name="Vesth T.C."/>
            <person name="Frisvad J.C."/>
            <person name="Nybo J.L."/>
            <person name="Theobald S."/>
            <person name="Kuo A."/>
            <person name="Bowyer P."/>
            <person name="Matsuda Y."/>
            <person name="Mondo S."/>
            <person name="Lyhne E.K."/>
            <person name="Kogle M.E."/>
            <person name="Clum A."/>
            <person name="Lipzen A."/>
            <person name="Salamov A."/>
            <person name="Ngan C.Y."/>
            <person name="Daum C."/>
            <person name="Chiniquy J."/>
            <person name="Barry K."/>
            <person name="LaButti K."/>
            <person name="Haridas S."/>
            <person name="Simmons B.A."/>
            <person name="Magnuson J.K."/>
            <person name="Mortensen U.H."/>
            <person name="Larsen T.O."/>
            <person name="Grigoriev I.V."/>
            <person name="Baker S.E."/>
            <person name="Andersen M.R."/>
        </authorList>
    </citation>
    <scope>NUCLEOTIDE SEQUENCE [LARGE SCALE GENOMIC DNA]</scope>
    <source>
        <strain evidence="4">IBT 16806</strain>
    </source>
</reference>
<dbReference type="Proteomes" id="UP000234474">
    <property type="component" value="Unassembled WGS sequence"/>
</dbReference>
<name>A0A2I1CEY7_ASPN1</name>
<dbReference type="Gene3D" id="2.130.10.30">
    <property type="entry name" value="Regulator of chromosome condensation 1/beta-lactamase-inhibitor protein II"/>
    <property type="match status" value="1"/>
</dbReference>
<proteinExistence type="predicted"/>
<dbReference type="AlphaFoldDB" id="A0A2I1CEY7"/>
<protein>
    <recommendedName>
        <fullName evidence="5">RCC1/BLIP-II</fullName>
    </recommendedName>
</protein>
<gene>
    <name evidence="3" type="ORF">P174DRAFT_430454</name>
</gene>
<evidence type="ECO:0000313" key="3">
    <source>
        <dbReference type="EMBL" id="PKX96182.1"/>
    </source>
</evidence>
<feature type="region of interest" description="Disordered" evidence="2">
    <location>
        <begin position="1"/>
        <end position="28"/>
    </location>
</feature>
<evidence type="ECO:0008006" key="5">
    <source>
        <dbReference type="Google" id="ProtNLM"/>
    </source>
</evidence>
<organism evidence="3 4">
    <name type="scientific">Aspergillus novofumigatus (strain IBT 16806)</name>
    <dbReference type="NCBI Taxonomy" id="1392255"/>
    <lineage>
        <taxon>Eukaryota</taxon>
        <taxon>Fungi</taxon>
        <taxon>Dikarya</taxon>
        <taxon>Ascomycota</taxon>
        <taxon>Pezizomycotina</taxon>
        <taxon>Eurotiomycetes</taxon>
        <taxon>Eurotiomycetidae</taxon>
        <taxon>Eurotiales</taxon>
        <taxon>Aspergillaceae</taxon>
        <taxon>Aspergillus</taxon>
        <taxon>Aspergillus subgen. Fumigati</taxon>
    </lineage>
</organism>
<evidence type="ECO:0000256" key="1">
    <source>
        <dbReference type="PROSITE-ProRule" id="PRU00235"/>
    </source>
</evidence>
<comment type="caution">
    <text evidence="3">The sequence shown here is derived from an EMBL/GenBank/DDBJ whole genome shotgun (WGS) entry which is preliminary data.</text>
</comment>
<dbReference type="GeneID" id="36532952"/>
<sequence length="146" mass="15875">MGPPLDEAGTVHVWGEKKTVQPPDPPDEDEAFGQAWNCYVLFGDQIQRWPSRLPEALNYTPKSLPLPPIKKLATGGCYNSCVSHAGQLFIWGYRSEKWPEIADANLTTAAEFIEAVIMTDTGNRLQIVDAAAGRAHIVALAADGSL</sequence>